<reference evidence="11" key="1">
    <citation type="submission" date="2022-03" db="EMBL/GenBank/DDBJ databases">
        <authorList>
            <person name="Lindestad O."/>
        </authorList>
    </citation>
    <scope>NUCLEOTIDE SEQUENCE</scope>
</reference>
<evidence type="ECO:0000256" key="8">
    <source>
        <dbReference type="ARBA" id="ARBA00023224"/>
    </source>
</evidence>
<keyword evidence="6 9" id="KW-0472">Membrane</keyword>
<dbReference type="GO" id="GO:0004984">
    <property type="term" value="F:olfactory receptor activity"/>
    <property type="evidence" value="ECO:0007669"/>
    <property type="project" value="InterPro"/>
</dbReference>
<evidence type="ECO:0000256" key="5">
    <source>
        <dbReference type="ARBA" id="ARBA00022989"/>
    </source>
</evidence>
<comment type="caution">
    <text evidence="11">The sequence shown here is derived from an EMBL/GenBank/DDBJ whole genome shotgun (WGS) entry which is preliminary data.</text>
</comment>
<feature type="transmembrane region" description="Helical" evidence="9">
    <location>
        <begin position="94"/>
        <end position="119"/>
    </location>
</feature>
<evidence type="ECO:0000256" key="9">
    <source>
        <dbReference type="SAM" id="Phobius"/>
    </source>
</evidence>
<feature type="signal peptide" evidence="10">
    <location>
        <begin position="1"/>
        <end position="15"/>
    </location>
</feature>
<dbReference type="Pfam" id="PF02949">
    <property type="entry name" value="7tm_6"/>
    <property type="match status" value="1"/>
</dbReference>
<comment type="subcellular location">
    <subcellularLocation>
        <location evidence="1">Membrane</location>
        <topology evidence="1">Multi-pass membrane protein</topology>
    </subcellularLocation>
</comment>
<keyword evidence="8" id="KW-0807">Transducer</keyword>
<keyword evidence="7" id="KW-0675">Receptor</keyword>
<evidence type="ECO:0000256" key="4">
    <source>
        <dbReference type="ARBA" id="ARBA00022725"/>
    </source>
</evidence>
<protein>
    <submittedName>
        <fullName evidence="11">Jg25 protein</fullName>
    </submittedName>
</protein>
<dbReference type="EMBL" id="CAKXAJ010023329">
    <property type="protein sequence ID" value="CAH2227629.1"/>
    <property type="molecule type" value="Genomic_DNA"/>
</dbReference>
<proteinExistence type="predicted"/>
<dbReference type="GO" id="GO:0005549">
    <property type="term" value="F:odorant binding"/>
    <property type="evidence" value="ECO:0007669"/>
    <property type="project" value="InterPro"/>
</dbReference>
<keyword evidence="2" id="KW-0716">Sensory transduction</keyword>
<feature type="chain" id="PRO_5035809960" evidence="10">
    <location>
        <begin position="16"/>
        <end position="219"/>
    </location>
</feature>
<dbReference type="OrthoDB" id="7604726at2759"/>
<evidence type="ECO:0000256" key="1">
    <source>
        <dbReference type="ARBA" id="ARBA00004141"/>
    </source>
</evidence>
<feature type="transmembrane region" description="Helical" evidence="9">
    <location>
        <begin position="31"/>
        <end position="52"/>
    </location>
</feature>
<evidence type="ECO:0000256" key="7">
    <source>
        <dbReference type="ARBA" id="ARBA00023170"/>
    </source>
</evidence>
<name>A0A8S4R2L9_9NEOP</name>
<sequence length="219" mass="25596">MYGIFLSVFILLVYSIIFQDLKNGDSTQACANGILCVVYIVVTFNYCIMFTYRNVLEELIDRMNHDYKLAKNFPEKEQDIVLSFAQKGQGIAKIWLIVGICACGLFIVKQFYLTIYYTITSEFRLIHLYDLTYPDAVEQVKYNTVVFCILYIYFLYYDVFATMMFIGFSPLGSIFMLHACGQLEIAKERILEIFKEYKSSEEINKQLKEVATFLNTTYR</sequence>
<keyword evidence="4" id="KW-0552">Olfaction</keyword>
<organism evidence="11 12">
    <name type="scientific">Pararge aegeria aegeria</name>
    <dbReference type="NCBI Taxonomy" id="348720"/>
    <lineage>
        <taxon>Eukaryota</taxon>
        <taxon>Metazoa</taxon>
        <taxon>Ecdysozoa</taxon>
        <taxon>Arthropoda</taxon>
        <taxon>Hexapoda</taxon>
        <taxon>Insecta</taxon>
        <taxon>Pterygota</taxon>
        <taxon>Neoptera</taxon>
        <taxon>Endopterygota</taxon>
        <taxon>Lepidoptera</taxon>
        <taxon>Glossata</taxon>
        <taxon>Ditrysia</taxon>
        <taxon>Papilionoidea</taxon>
        <taxon>Nymphalidae</taxon>
        <taxon>Satyrinae</taxon>
        <taxon>Satyrini</taxon>
        <taxon>Parargina</taxon>
        <taxon>Pararge</taxon>
    </lineage>
</organism>
<keyword evidence="10" id="KW-0732">Signal</keyword>
<dbReference type="GO" id="GO:0007165">
    <property type="term" value="P:signal transduction"/>
    <property type="evidence" value="ECO:0007669"/>
    <property type="project" value="UniProtKB-KW"/>
</dbReference>
<evidence type="ECO:0000256" key="10">
    <source>
        <dbReference type="SAM" id="SignalP"/>
    </source>
</evidence>
<feature type="transmembrane region" description="Helical" evidence="9">
    <location>
        <begin position="144"/>
        <end position="168"/>
    </location>
</feature>
<keyword evidence="5 9" id="KW-1133">Transmembrane helix</keyword>
<evidence type="ECO:0000256" key="6">
    <source>
        <dbReference type="ARBA" id="ARBA00023136"/>
    </source>
</evidence>
<keyword evidence="12" id="KW-1185">Reference proteome</keyword>
<dbReference type="Proteomes" id="UP000838756">
    <property type="component" value="Unassembled WGS sequence"/>
</dbReference>
<evidence type="ECO:0000256" key="2">
    <source>
        <dbReference type="ARBA" id="ARBA00022606"/>
    </source>
</evidence>
<dbReference type="GO" id="GO:0016020">
    <property type="term" value="C:membrane"/>
    <property type="evidence" value="ECO:0007669"/>
    <property type="project" value="UniProtKB-SubCell"/>
</dbReference>
<gene>
    <name evidence="11" type="primary">jg25</name>
    <name evidence="11" type="ORF">PAEG_LOCUS8007</name>
</gene>
<dbReference type="AlphaFoldDB" id="A0A8S4R2L9"/>
<keyword evidence="3 9" id="KW-0812">Transmembrane</keyword>
<accession>A0A8S4R2L9</accession>
<dbReference type="InterPro" id="IPR004117">
    <property type="entry name" value="7tm6_olfct_rcpt"/>
</dbReference>
<evidence type="ECO:0000256" key="3">
    <source>
        <dbReference type="ARBA" id="ARBA00022692"/>
    </source>
</evidence>
<evidence type="ECO:0000313" key="11">
    <source>
        <dbReference type="EMBL" id="CAH2227629.1"/>
    </source>
</evidence>
<evidence type="ECO:0000313" key="12">
    <source>
        <dbReference type="Proteomes" id="UP000838756"/>
    </source>
</evidence>